<evidence type="ECO:0000313" key="2">
    <source>
        <dbReference type="EMBL" id="EFV01743.1"/>
    </source>
</evidence>
<accession>E6MGK3</accession>
<evidence type="ECO:0000313" key="3">
    <source>
        <dbReference type="Proteomes" id="UP000004754"/>
    </source>
</evidence>
<dbReference type="GO" id="GO:0003677">
    <property type="term" value="F:DNA binding"/>
    <property type="evidence" value="ECO:0007669"/>
    <property type="project" value="UniProtKB-KW"/>
</dbReference>
<dbReference type="InterPro" id="IPR036390">
    <property type="entry name" value="WH_DNA-bd_sf"/>
</dbReference>
<keyword evidence="3" id="KW-1185">Reference proteome</keyword>
<dbReference type="STRING" id="887929.HMP0721_1136"/>
<name>E6MGK3_9FIRM</name>
<dbReference type="AlphaFoldDB" id="E6MGK3"/>
<dbReference type="PROSITE" id="PS01332">
    <property type="entry name" value="HTH_RRF2_1"/>
    <property type="match status" value="1"/>
</dbReference>
<dbReference type="eggNOG" id="COG1959">
    <property type="taxonomic scope" value="Bacteria"/>
</dbReference>
<dbReference type="SUPFAM" id="SSF46785">
    <property type="entry name" value="Winged helix' DNA-binding domain"/>
    <property type="match status" value="1"/>
</dbReference>
<keyword evidence="1" id="KW-0238">DNA-binding</keyword>
<dbReference type="PROSITE" id="PS51197">
    <property type="entry name" value="HTH_RRF2_2"/>
    <property type="match status" value="1"/>
</dbReference>
<dbReference type="HOGENOM" id="CLU_107144_0_1_9"/>
<dbReference type="Proteomes" id="UP000004754">
    <property type="component" value="Unassembled WGS sequence"/>
</dbReference>
<evidence type="ECO:0000256" key="1">
    <source>
        <dbReference type="ARBA" id="ARBA00023125"/>
    </source>
</evidence>
<reference evidence="2 3" key="1">
    <citation type="submission" date="2010-12" db="EMBL/GenBank/DDBJ databases">
        <authorList>
            <person name="Muzny D."/>
            <person name="Qin X."/>
            <person name="Deng J."/>
            <person name="Jiang H."/>
            <person name="Liu Y."/>
            <person name="Qu J."/>
            <person name="Song X.-Z."/>
            <person name="Zhang L."/>
            <person name="Thornton R."/>
            <person name="Coyle M."/>
            <person name="Francisco L."/>
            <person name="Jackson L."/>
            <person name="Javaid M."/>
            <person name="Korchina V."/>
            <person name="Kovar C."/>
            <person name="Mata R."/>
            <person name="Mathew T."/>
            <person name="Ngo R."/>
            <person name="Nguyen L."/>
            <person name="Nguyen N."/>
            <person name="Okwuonu G."/>
            <person name="Ongeri F."/>
            <person name="Pham C."/>
            <person name="Simmons D."/>
            <person name="Wilczek-Boney K."/>
            <person name="Hale W."/>
            <person name="Jakkamsetti A."/>
            <person name="Pham P."/>
            <person name="Ruth R."/>
            <person name="San Lucas F."/>
            <person name="Warren J."/>
            <person name="Zhang J."/>
            <person name="Zhao Z."/>
            <person name="Zhou C."/>
            <person name="Zhu D."/>
            <person name="Lee S."/>
            <person name="Bess C."/>
            <person name="Blankenburg K."/>
            <person name="Forbes L."/>
            <person name="Fu Q."/>
            <person name="Gubbala S."/>
            <person name="Hirani K."/>
            <person name="Jayaseelan J.C."/>
            <person name="Lara F."/>
            <person name="Munidasa M."/>
            <person name="Palculict T."/>
            <person name="Patil S."/>
            <person name="Pu L.-L."/>
            <person name="Saada N."/>
            <person name="Tang L."/>
            <person name="Weissenberger G."/>
            <person name="Zhu Y."/>
            <person name="Hemphill L."/>
            <person name="Shang Y."/>
            <person name="Youmans B."/>
            <person name="Ayvaz T."/>
            <person name="Ross M."/>
            <person name="Santibanez J."/>
            <person name="Aqrawi P."/>
            <person name="Gross S."/>
            <person name="Joshi V."/>
            <person name="Fowler G."/>
            <person name="Nazareth L."/>
            <person name="Reid J."/>
            <person name="Worley K."/>
            <person name="Petrosino J."/>
            <person name="Highlander S."/>
            <person name="Gibbs R."/>
        </authorList>
    </citation>
    <scope>NUCLEOTIDE SEQUENCE [LARGE SCALE GENOMIC DNA]</scope>
    <source>
        <strain evidence="2 3">ATCC 23263</strain>
    </source>
</reference>
<organism evidence="2 3">
    <name type="scientific">Pseudoramibacter alactolyticus ATCC 23263</name>
    <dbReference type="NCBI Taxonomy" id="887929"/>
    <lineage>
        <taxon>Bacteria</taxon>
        <taxon>Bacillati</taxon>
        <taxon>Bacillota</taxon>
        <taxon>Clostridia</taxon>
        <taxon>Eubacteriales</taxon>
        <taxon>Eubacteriaceae</taxon>
        <taxon>Pseudoramibacter</taxon>
    </lineage>
</organism>
<dbReference type="PANTHER" id="PTHR33221:SF5">
    <property type="entry name" value="HTH-TYPE TRANSCRIPTIONAL REGULATOR ISCR"/>
    <property type="match status" value="1"/>
</dbReference>
<dbReference type="PANTHER" id="PTHR33221">
    <property type="entry name" value="WINGED HELIX-TURN-HELIX TRANSCRIPTIONAL REGULATOR, RRF2 FAMILY"/>
    <property type="match status" value="1"/>
</dbReference>
<protein>
    <submittedName>
        <fullName evidence="2">Transcriptional regulator, Rrf2 family</fullName>
    </submittedName>
</protein>
<comment type="caution">
    <text evidence="2">The sequence shown here is derived from an EMBL/GenBank/DDBJ whole genome shotgun (WGS) entry which is preliminary data.</text>
</comment>
<dbReference type="NCBIfam" id="TIGR00738">
    <property type="entry name" value="rrf2_super"/>
    <property type="match status" value="1"/>
</dbReference>
<dbReference type="InterPro" id="IPR036388">
    <property type="entry name" value="WH-like_DNA-bd_sf"/>
</dbReference>
<dbReference type="OrthoDB" id="9808360at2"/>
<sequence>MRISAKGRYGIASMIELSWMSREGHHVPVAILAENLGISKIYLEQIFSLLKRSGLVASVKGAQGGYHLAKPASEISVYEILKALEQILFEPTESSVDERAPAIESVMQKDVFRPLDATIETLLAKIRLSDLLEDYINQKNQNNFMFYI</sequence>
<gene>
    <name evidence="2" type="ORF">HMP0721_1136</name>
</gene>
<dbReference type="Gene3D" id="1.10.10.10">
    <property type="entry name" value="Winged helix-like DNA-binding domain superfamily/Winged helix DNA-binding domain"/>
    <property type="match status" value="1"/>
</dbReference>
<dbReference type="InterPro" id="IPR000944">
    <property type="entry name" value="Tscrpt_reg_Rrf2"/>
</dbReference>
<dbReference type="RefSeq" id="WP_006598560.1">
    <property type="nucleotide sequence ID" value="NZ_GL622359.1"/>
</dbReference>
<dbReference type="GO" id="GO:0005829">
    <property type="term" value="C:cytosol"/>
    <property type="evidence" value="ECO:0007669"/>
    <property type="project" value="TreeGrafter"/>
</dbReference>
<dbReference type="Pfam" id="PF02082">
    <property type="entry name" value="Rrf2"/>
    <property type="match status" value="1"/>
</dbReference>
<proteinExistence type="predicted"/>
<dbReference type="EMBL" id="AEQN01000016">
    <property type="protein sequence ID" value="EFV01743.1"/>
    <property type="molecule type" value="Genomic_DNA"/>
</dbReference>
<dbReference type="InterPro" id="IPR030489">
    <property type="entry name" value="TR_Rrf2-type_CS"/>
</dbReference>
<dbReference type="GO" id="GO:0003700">
    <property type="term" value="F:DNA-binding transcription factor activity"/>
    <property type="evidence" value="ECO:0007669"/>
    <property type="project" value="TreeGrafter"/>
</dbReference>